<dbReference type="AlphaFoldDB" id="A0A9P8P7X3"/>
<dbReference type="GeneID" id="70235438"/>
<evidence type="ECO:0000313" key="2">
    <source>
        <dbReference type="Proteomes" id="UP000769157"/>
    </source>
</evidence>
<keyword evidence="2" id="KW-1185">Reference proteome</keyword>
<dbReference type="Proteomes" id="UP000769157">
    <property type="component" value="Unassembled WGS sequence"/>
</dbReference>
<dbReference type="RefSeq" id="XP_046061608.1">
    <property type="nucleotide sequence ID" value="XM_046204451.1"/>
</dbReference>
<accession>A0A9P8P7X3</accession>
<protein>
    <submittedName>
        <fullName evidence="1">Uncharacterized protein</fullName>
    </submittedName>
</protein>
<organism evidence="1 2">
    <name type="scientific">Ogataea philodendri</name>
    <dbReference type="NCBI Taxonomy" id="1378263"/>
    <lineage>
        <taxon>Eukaryota</taxon>
        <taxon>Fungi</taxon>
        <taxon>Dikarya</taxon>
        <taxon>Ascomycota</taxon>
        <taxon>Saccharomycotina</taxon>
        <taxon>Pichiomycetes</taxon>
        <taxon>Pichiales</taxon>
        <taxon>Pichiaceae</taxon>
        <taxon>Ogataea</taxon>
    </lineage>
</organism>
<proteinExistence type="predicted"/>
<gene>
    <name evidence="1" type="ORF">OGAPHI_003473</name>
</gene>
<dbReference type="EMBL" id="JAEUBE010000255">
    <property type="protein sequence ID" value="KAH3666477.1"/>
    <property type="molecule type" value="Genomic_DNA"/>
</dbReference>
<sequence>MVLDSFLNDENTCSSSFLSLKSPYFVCINFTNALNTRPSDPDSASIFLASPPSLIPRLECVFLISSAEILPS</sequence>
<reference evidence="1" key="2">
    <citation type="submission" date="2021-01" db="EMBL/GenBank/DDBJ databases">
        <authorList>
            <person name="Schikora-Tamarit M.A."/>
        </authorList>
    </citation>
    <scope>NUCLEOTIDE SEQUENCE</scope>
    <source>
        <strain evidence="1">CBS6075</strain>
    </source>
</reference>
<reference evidence="1" key="1">
    <citation type="journal article" date="2021" name="Open Biol.">
        <title>Shared evolutionary footprints suggest mitochondrial oxidative damage underlies multiple complex I losses in fungi.</title>
        <authorList>
            <person name="Schikora-Tamarit M.A."/>
            <person name="Marcet-Houben M."/>
            <person name="Nosek J."/>
            <person name="Gabaldon T."/>
        </authorList>
    </citation>
    <scope>NUCLEOTIDE SEQUENCE</scope>
    <source>
        <strain evidence="1">CBS6075</strain>
    </source>
</reference>
<name>A0A9P8P7X3_9ASCO</name>
<evidence type="ECO:0000313" key="1">
    <source>
        <dbReference type="EMBL" id="KAH3666477.1"/>
    </source>
</evidence>
<comment type="caution">
    <text evidence="1">The sequence shown here is derived from an EMBL/GenBank/DDBJ whole genome shotgun (WGS) entry which is preliminary data.</text>
</comment>